<evidence type="ECO:0000313" key="2">
    <source>
        <dbReference type="EMBL" id="KAK7414214.1"/>
    </source>
</evidence>
<organism evidence="2 3">
    <name type="scientific">Neonectria punicea</name>
    <dbReference type="NCBI Taxonomy" id="979145"/>
    <lineage>
        <taxon>Eukaryota</taxon>
        <taxon>Fungi</taxon>
        <taxon>Dikarya</taxon>
        <taxon>Ascomycota</taxon>
        <taxon>Pezizomycotina</taxon>
        <taxon>Sordariomycetes</taxon>
        <taxon>Hypocreomycetidae</taxon>
        <taxon>Hypocreales</taxon>
        <taxon>Nectriaceae</taxon>
        <taxon>Neonectria</taxon>
    </lineage>
</organism>
<evidence type="ECO:0000313" key="3">
    <source>
        <dbReference type="Proteomes" id="UP001498476"/>
    </source>
</evidence>
<evidence type="ECO:0000256" key="1">
    <source>
        <dbReference type="SAM" id="MobiDB-lite"/>
    </source>
</evidence>
<gene>
    <name evidence="2" type="ORF">QQX98_006909</name>
</gene>
<feature type="compositionally biased region" description="Polar residues" evidence="1">
    <location>
        <begin position="142"/>
        <end position="178"/>
    </location>
</feature>
<dbReference type="PANTHER" id="PTHR24216:SF65">
    <property type="entry name" value="PAXILLIN-LIKE PROTEIN 1"/>
    <property type="match status" value="1"/>
</dbReference>
<feature type="region of interest" description="Disordered" evidence="1">
    <location>
        <begin position="722"/>
        <end position="785"/>
    </location>
</feature>
<feature type="compositionally biased region" description="Polar residues" evidence="1">
    <location>
        <begin position="92"/>
        <end position="121"/>
    </location>
</feature>
<feature type="region of interest" description="Disordered" evidence="1">
    <location>
        <begin position="1"/>
        <end position="264"/>
    </location>
</feature>
<sequence>MAPTTRNSRKRAAPNAEPEPPSTVKKARQTKAVKPNSSTQASTSEAGPSQAAKGEATQASTGEASEEEERIPETPPPTKKTQRTKLPDKPQPSMQAPTAEPSVSSQAAKGKATQESTTQASGDEGPVEEAPPAAKKQRRTKGTTVQSRPGAQPSTAEASGSSQAAQTNTSQGGATQVSAGEVDESEPAEQAPAPSDPEPTTETSTSAAAGQDAESEAIEQAPAPSNAEPTTEASTSAPADQASTSQAVAKGTKPAAAKRVRAPREKKKGLEVVYEPDAVKTIQDFLNVARPKVELNEMNTILGRPEPVYNDQWSEDQEQVLVEEWNEIYGKVNFKSSVADKTLVVWKISLRLFRCSPLRVISPLYDLMYMQLPNRNGSAPTVFWSKDFCNTLARLMTHPFWNGDVNRLTLAIQFAVICRTDDRRIWKIPNIGPCEPLDDLRRQMNRIRGDTTPSPIIDMHEVVHRNVEEQLEVTMSDLLFYLGKLVKTKKYRSFPSQTTYKDLPVYPVTFWDLENVMKALDGVPKFGHPMLISSQVTYATHTQYRETAGVHPHTDNLGELYRQSWFHEERQITQRGIFIKNLEEEQGHGSDESSSPSSSYEQPPGHQYTPEPSEPADASALESRLKDLEAQFERQAQWADDRFDAHQAEMTALRSELIESREEVYQLRTQLYDLTETRRRREFDEETTKLNDRLSVAAQSAVSQGGRPLSPYTADAASNLLELQGQGGPSGRNAGLRDSHLQLASGSELGGPSGQSTAVSSTGSTGSSESSRNYLRLTFGDDAMQ</sequence>
<feature type="compositionally biased region" description="Low complexity" evidence="1">
    <location>
        <begin position="198"/>
        <end position="209"/>
    </location>
</feature>
<dbReference type="EMBL" id="JAZAVJ010000108">
    <property type="protein sequence ID" value="KAK7414214.1"/>
    <property type="molecule type" value="Genomic_DNA"/>
</dbReference>
<dbReference type="PANTHER" id="PTHR24216">
    <property type="entry name" value="PAXILLIN-RELATED"/>
    <property type="match status" value="1"/>
</dbReference>
<protein>
    <submittedName>
        <fullName evidence="2">Uncharacterized protein</fullName>
    </submittedName>
</protein>
<proteinExistence type="predicted"/>
<comment type="caution">
    <text evidence="2">The sequence shown here is derived from an EMBL/GenBank/DDBJ whole genome shotgun (WGS) entry which is preliminary data.</text>
</comment>
<keyword evidence="3" id="KW-1185">Reference proteome</keyword>
<accession>A0ABR1H015</accession>
<name>A0ABR1H015_9HYPO</name>
<reference evidence="2 3" key="1">
    <citation type="journal article" date="2025" name="Microbiol. Resour. Announc.">
        <title>Draft genome sequences for Neonectria magnoliae and Neonectria punicea, canker pathogens of Liriodendron tulipifera and Acer saccharum in West Virginia.</title>
        <authorList>
            <person name="Petronek H.M."/>
            <person name="Kasson M.T."/>
            <person name="Metheny A.M."/>
            <person name="Stauder C.M."/>
            <person name="Lovett B."/>
            <person name="Lynch S.C."/>
            <person name="Garnas J.R."/>
            <person name="Kasson L.R."/>
            <person name="Stajich J.E."/>
        </authorList>
    </citation>
    <scope>NUCLEOTIDE SEQUENCE [LARGE SCALE GENOMIC DNA]</scope>
    <source>
        <strain evidence="2 3">NRRL 64653</strain>
    </source>
</reference>
<feature type="compositionally biased region" description="Polar residues" evidence="1">
    <location>
        <begin position="35"/>
        <end position="47"/>
    </location>
</feature>
<dbReference type="Proteomes" id="UP001498476">
    <property type="component" value="Unassembled WGS sequence"/>
</dbReference>
<feature type="compositionally biased region" description="Polar residues" evidence="1">
    <location>
        <begin position="227"/>
        <end position="247"/>
    </location>
</feature>
<feature type="region of interest" description="Disordered" evidence="1">
    <location>
        <begin position="585"/>
        <end position="619"/>
    </location>
</feature>
<feature type="compositionally biased region" description="Low complexity" evidence="1">
    <location>
        <begin position="754"/>
        <end position="771"/>
    </location>
</feature>